<protein>
    <submittedName>
        <fullName evidence="6">IclR family transcriptional regulator</fullName>
    </submittedName>
</protein>
<evidence type="ECO:0000259" key="4">
    <source>
        <dbReference type="PROSITE" id="PS51077"/>
    </source>
</evidence>
<dbReference type="SUPFAM" id="SSF46785">
    <property type="entry name" value="Winged helix' DNA-binding domain"/>
    <property type="match status" value="1"/>
</dbReference>
<feature type="domain" description="HTH iclR-type" evidence="4">
    <location>
        <begin position="14"/>
        <end position="74"/>
    </location>
</feature>
<reference evidence="6 7" key="1">
    <citation type="submission" date="2019-06" db="EMBL/GenBank/DDBJ databases">
        <title>Sequencing the genomes of 1000 actinobacteria strains.</title>
        <authorList>
            <person name="Klenk H.-P."/>
        </authorList>
    </citation>
    <scope>NUCLEOTIDE SEQUENCE [LARGE SCALE GENOMIC DNA]</scope>
    <source>
        <strain evidence="6 7">DSM 26477</strain>
    </source>
</reference>
<dbReference type="RefSeq" id="WP_141881488.1">
    <property type="nucleotide sequence ID" value="NZ_VFOM01000003.1"/>
</dbReference>
<dbReference type="SMART" id="SM00346">
    <property type="entry name" value="HTH_ICLR"/>
    <property type="match status" value="1"/>
</dbReference>
<keyword evidence="1" id="KW-0805">Transcription regulation</keyword>
<keyword evidence="7" id="KW-1185">Reference proteome</keyword>
<proteinExistence type="predicted"/>
<accession>A0A542YA31</accession>
<dbReference type="AlphaFoldDB" id="A0A542YA31"/>
<dbReference type="Pfam" id="PF01614">
    <property type="entry name" value="IclR_C"/>
    <property type="match status" value="1"/>
</dbReference>
<evidence type="ECO:0000313" key="7">
    <source>
        <dbReference type="Proteomes" id="UP000317998"/>
    </source>
</evidence>
<dbReference type="InterPro" id="IPR036390">
    <property type="entry name" value="WH_DNA-bd_sf"/>
</dbReference>
<dbReference type="PANTHER" id="PTHR30136:SF24">
    <property type="entry name" value="HTH-TYPE TRANSCRIPTIONAL REPRESSOR ALLR"/>
    <property type="match status" value="1"/>
</dbReference>
<keyword evidence="3" id="KW-0804">Transcription</keyword>
<gene>
    <name evidence="6" type="ORF">FB562_2367</name>
</gene>
<dbReference type="InterPro" id="IPR050707">
    <property type="entry name" value="HTH_MetabolicPath_Reg"/>
</dbReference>
<dbReference type="OrthoDB" id="4068713at2"/>
<dbReference type="PROSITE" id="PS51078">
    <property type="entry name" value="ICLR_ED"/>
    <property type="match status" value="1"/>
</dbReference>
<dbReference type="GO" id="GO:0003677">
    <property type="term" value="F:DNA binding"/>
    <property type="evidence" value="ECO:0007669"/>
    <property type="project" value="UniProtKB-KW"/>
</dbReference>
<dbReference type="InterPro" id="IPR029016">
    <property type="entry name" value="GAF-like_dom_sf"/>
</dbReference>
<organism evidence="6 7">
    <name type="scientific">Homoserinimonas aerilata</name>
    <dbReference type="NCBI Taxonomy" id="1162970"/>
    <lineage>
        <taxon>Bacteria</taxon>
        <taxon>Bacillati</taxon>
        <taxon>Actinomycetota</taxon>
        <taxon>Actinomycetes</taxon>
        <taxon>Micrococcales</taxon>
        <taxon>Microbacteriaceae</taxon>
        <taxon>Homoserinimonas</taxon>
    </lineage>
</organism>
<sequence>MQNQPLGRRPPYAVESVDTTLRLLQLLRDGGSMRLTDAAAEVGVSPSTAHRLLAMLVYRGFAVQDESKLYWPGPSLGAGPAGVPWTRELREAVAPHLERLVRRSGETANLMLRVGAHVRFITTIESSHVLRVSDRRGFVLPARRASGGKALLAELDRAGLDRLFRGPAAEASGEGVDAGEYAGLLHELEQVRRAGFATNVEETEGGVGAIGAALHDAAGSAVAAISLATPVTRLPGALQHGLVELVLEARREIDAELARYPLSGR</sequence>
<evidence type="ECO:0000256" key="2">
    <source>
        <dbReference type="ARBA" id="ARBA00023125"/>
    </source>
</evidence>
<dbReference type="SUPFAM" id="SSF55781">
    <property type="entry name" value="GAF domain-like"/>
    <property type="match status" value="1"/>
</dbReference>
<dbReference type="GO" id="GO:0045892">
    <property type="term" value="P:negative regulation of DNA-templated transcription"/>
    <property type="evidence" value="ECO:0007669"/>
    <property type="project" value="TreeGrafter"/>
</dbReference>
<dbReference type="GO" id="GO:0003700">
    <property type="term" value="F:DNA-binding transcription factor activity"/>
    <property type="evidence" value="ECO:0007669"/>
    <property type="project" value="TreeGrafter"/>
</dbReference>
<name>A0A542YA31_9MICO</name>
<evidence type="ECO:0000256" key="3">
    <source>
        <dbReference type="ARBA" id="ARBA00023163"/>
    </source>
</evidence>
<dbReference type="InterPro" id="IPR036388">
    <property type="entry name" value="WH-like_DNA-bd_sf"/>
</dbReference>
<feature type="domain" description="IclR-ED" evidence="5">
    <location>
        <begin position="74"/>
        <end position="259"/>
    </location>
</feature>
<dbReference type="PANTHER" id="PTHR30136">
    <property type="entry name" value="HELIX-TURN-HELIX TRANSCRIPTIONAL REGULATOR, ICLR FAMILY"/>
    <property type="match status" value="1"/>
</dbReference>
<dbReference type="Gene3D" id="3.30.450.40">
    <property type="match status" value="1"/>
</dbReference>
<dbReference type="Pfam" id="PF09339">
    <property type="entry name" value="HTH_IclR"/>
    <property type="match status" value="1"/>
</dbReference>
<dbReference type="EMBL" id="VFOM01000003">
    <property type="protein sequence ID" value="TQL44958.1"/>
    <property type="molecule type" value="Genomic_DNA"/>
</dbReference>
<comment type="caution">
    <text evidence="6">The sequence shown here is derived from an EMBL/GenBank/DDBJ whole genome shotgun (WGS) entry which is preliminary data.</text>
</comment>
<evidence type="ECO:0000259" key="5">
    <source>
        <dbReference type="PROSITE" id="PS51078"/>
    </source>
</evidence>
<dbReference type="InterPro" id="IPR014757">
    <property type="entry name" value="Tscrpt_reg_IclR_C"/>
</dbReference>
<dbReference type="PROSITE" id="PS51077">
    <property type="entry name" value="HTH_ICLR"/>
    <property type="match status" value="1"/>
</dbReference>
<dbReference type="Proteomes" id="UP000317998">
    <property type="component" value="Unassembled WGS sequence"/>
</dbReference>
<evidence type="ECO:0000313" key="6">
    <source>
        <dbReference type="EMBL" id="TQL44958.1"/>
    </source>
</evidence>
<keyword evidence="2" id="KW-0238">DNA-binding</keyword>
<dbReference type="InterPro" id="IPR005471">
    <property type="entry name" value="Tscrpt_reg_IclR_N"/>
</dbReference>
<evidence type="ECO:0000256" key="1">
    <source>
        <dbReference type="ARBA" id="ARBA00023015"/>
    </source>
</evidence>
<dbReference type="Gene3D" id="1.10.10.10">
    <property type="entry name" value="Winged helix-like DNA-binding domain superfamily/Winged helix DNA-binding domain"/>
    <property type="match status" value="1"/>
</dbReference>